<evidence type="ECO:0000313" key="1">
    <source>
        <dbReference type="EMBL" id="JAH41505.1"/>
    </source>
</evidence>
<reference evidence="1" key="1">
    <citation type="submission" date="2014-11" db="EMBL/GenBank/DDBJ databases">
        <authorList>
            <person name="Amaro Gonzalez C."/>
        </authorList>
    </citation>
    <scope>NUCLEOTIDE SEQUENCE</scope>
</reference>
<reference evidence="1" key="2">
    <citation type="journal article" date="2015" name="Fish Shellfish Immunol.">
        <title>Early steps in the European eel (Anguilla anguilla)-Vibrio vulnificus interaction in the gills: Role of the RtxA13 toxin.</title>
        <authorList>
            <person name="Callol A."/>
            <person name="Pajuelo D."/>
            <person name="Ebbesson L."/>
            <person name="Teles M."/>
            <person name="MacKenzie S."/>
            <person name="Amaro C."/>
        </authorList>
    </citation>
    <scope>NUCLEOTIDE SEQUENCE</scope>
</reference>
<protein>
    <submittedName>
        <fullName evidence="1">Uncharacterized protein</fullName>
    </submittedName>
</protein>
<proteinExistence type="predicted"/>
<accession>A0A0E9SLG4</accession>
<organism evidence="1">
    <name type="scientific">Anguilla anguilla</name>
    <name type="common">European freshwater eel</name>
    <name type="synonym">Muraena anguilla</name>
    <dbReference type="NCBI Taxonomy" id="7936"/>
    <lineage>
        <taxon>Eukaryota</taxon>
        <taxon>Metazoa</taxon>
        <taxon>Chordata</taxon>
        <taxon>Craniata</taxon>
        <taxon>Vertebrata</taxon>
        <taxon>Euteleostomi</taxon>
        <taxon>Actinopterygii</taxon>
        <taxon>Neopterygii</taxon>
        <taxon>Teleostei</taxon>
        <taxon>Anguilliformes</taxon>
        <taxon>Anguillidae</taxon>
        <taxon>Anguilla</taxon>
    </lineage>
</organism>
<sequence>MLKRIRHFRFAYLDHYNVLQCIKPK</sequence>
<dbReference type="EMBL" id="GBXM01067072">
    <property type="protein sequence ID" value="JAH41505.1"/>
    <property type="molecule type" value="Transcribed_RNA"/>
</dbReference>
<name>A0A0E9SLG4_ANGAN</name>
<dbReference type="AlphaFoldDB" id="A0A0E9SLG4"/>